<accession>A0AAD7TZ31</accession>
<evidence type="ECO:0000313" key="3">
    <source>
        <dbReference type="Proteomes" id="UP001215151"/>
    </source>
</evidence>
<organism evidence="2 3">
    <name type="scientific">Trametes cubensis</name>
    <dbReference type="NCBI Taxonomy" id="1111947"/>
    <lineage>
        <taxon>Eukaryota</taxon>
        <taxon>Fungi</taxon>
        <taxon>Dikarya</taxon>
        <taxon>Basidiomycota</taxon>
        <taxon>Agaricomycotina</taxon>
        <taxon>Agaricomycetes</taxon>
        <taxon>Polyporales</taxon>
        <taxon>Polyporaceae</taxon>
        <taxon>Trametes</taxon>
    </lineage>
</organism>
<name>A0AAD7TZ31_9APHY</name>
<sequence>MPIHQRPAVLQLSNGVLFLIFGELDDAALACLAITCKDLLAQAIAKPEFLDRLEPSHCTRANCRIITLGEFMRSKEFDALPGEPFAEQEKAAIDSYVDEIAAEDPEGAKYTRNLFSCQWRRVDPANDVTRTASDVRCDLNAALPVGTMGMLASSLRRATRTLPTASRFLHATAVNAAQTPPGKDSRLSQGSVSQEGHRHPNDVHDQAARSGQDVAQGKRSAGPYDAASRTGDQKTDRSGLSGNQEGVGFAEQVGSSTSTGKKDYPSASNGEGMGGQEESTPPGFIASVKSKLGFSTSAGEAKQNRGGGVGVTGTGTLPFEKKPEEGRRPFHTSARRNADPTVGQAPEASRQPKESTNADQNPHLKHKPENAKASPDRGKGNAGENPTLPSHRFDKKHTSYQRRELFTSARRFESKHTAESYFKDVDNSPPASQKTHQVDSSATGSQVQRPNEPLTGQFSRAGPDTKEYQTATHDYDVPPDHGPEKDEKLRYGNIPLVDGSQSTDEGVSKPGEGPEGASKGGRKPEGRA</sequence>
<dbReference type="EMBL" id="JAPEVG010000051">
    <property type="protein sequence ID" value="KAJ8489292.1"/>
    <property type="molecule type" value="Genomic_DNA"/>
</dbReference>
<reference evidence="2" key="1">
    <citation type="submission" date="2022-11" db="EMBL/GenBank/DDBJ databases">
        <title>Genome Sequence of Cubamyces cubensis.</title>
        <authorList>
            <person name="Buettner E."/>
        </authorList>
    </citation>
    <scope>NUCLEOTIDE SEQUENCE</scope>
    <source>
        <strain evidence="2">MPL-01</strain>
    </source>
</reference>
<comment type="caution">
    <text evidence="2">The sequence shown here is derived from an EMBL/GenBank/DDBJ whole genome shotgun (WGS) entry which is preliminary data.</text>
</comment>
<proteinExistence type="predicted"/>
<feature type="compositionally biased region" description="Basic and acidic residues" evidence="1">
    <location>
        <begin position="463"/>
        <end position="490"/>
    </location>
</feature>
<feature type="compositionally biased region" description="Polar residues" evidence="1">
    <location>
        <begin position="429"/>
        <end position="458"/>
    </location>
</feature>
<dbReference type="AlphaFoldDB" id="A0AAD7TZ31"/>
<feature type="compositionally biased region" description="Basic and acidic residues" evidence="1">
    <location>
        <begin position="319"/>
        <end position="328"/>
    </location>
</feature>
<gene>
    <name evidence="2" type="ORF">ONZ51_g3019</name>
</gene>
<evidence type="ECO:0000256" key="1">
    <source>
        <dbReference type="SAM" id="MobiDB-lite"/>
    </source>
</evidence>
<feature type="region of interest" description="Disordered" evidence="1">
    <location>
        <begin position="173"/>
        <end position="528"/>
    </location>
</feature>
<keyword evidence="3" id="KW-1185">Reference proteome</keyword>
<feature type="compositionally biased region" description="Basic and acidic residues" evidence="1">
    <location>
        <begin position="195"/>
        <end position="207"/>
    </location>
</feature>
<protein>
    <submittedName>
        <fullName evidence="2">Uncharacterized protein</fullName>
    </submittedName>
</protein>
<evidence type="ECO:0000313" key="2">
    <source>
        <dbReference type="EMBL" id="KAJ8489292.1"/>
    </source>
</evidence>
<feature type="compositionally biased region" description="Basic and acidic residues" evidence="1">
    <location>
        <begin position="401"/>
        <end position="426"/>
    </location>
</feature>
<feature type="compositionally biased region" description="Basic and acidic residues" evidence="1">
    <location>
        <begin position="367"/>
        <end position="379"/>
    </location>
</feature>
<dbReference type="Proteomes" id="UP001215151">
    <property type="component" value="Unassembled WGS sequence"/>
</dbReference>